<sequence length="75" mass="7349">MKQFGRIGLNENFSYLSFRSGVVRGKGGGEGVVGGGGAVPIPLKDRVVGGGGGGAGVGDVGQTLATTEAANFLLL</sequence>
<name>A0A067KAV8_JATCU</name>
<evidence type="ECO:0000313" key="1">
    <source>
        <dbReference type="EMBL" id="KDP28959.1"/>
    </source>
</evidence>
<dbReference type="EMBL" id="KK914778">
    <property type="protein sequence ID" value="KDP28959.1"/>
    <property type="molecule type" value="Genomic_DNA"/>
</dbReference>
<evidence type="ECO:0000313" key="2">
    <source>
        <dbReference type="Proteomes" id="UP000027138"/>
    </source>
</evidence>
<proteinExistence type="predicted"/>
<dbReference type="AlphaFoldDB" id="A0A067KAV8"/>
<gene>
    <name evidence="1" type="ORF">JCGZ_19522</name>
</gene>
<organism evidence="1 2">
    <name type="scientific">Jatropha curcas</name>
    <name type="common">Barbados nut</name>
    <dbReference type="NCBI Taxonomy" id="180498"/>
    <lineage>
        <taxon>Eukaryota</taxon>
        <taxon>Viridiplantae</taxon>
        <taxon>Streptophyta</taxon>
        <taxon>Embryophyta</taxon>
        <taxon>Tracheophyta</taxon>
        <taxon>Spermatophyta</taxon>
        <taxon>Magnoliopsida</taxon>
        <taxon>eudicotyledons</taxon>
        <taxon>Gunneridae</taxon>
        <taxon>Pentapetalae</taxon>
        <taxon>rosids</taxon>
        <taxon>fabids</taxon>
        <taxon>Malpighiales</taxon>
        <taxon>Euphorbiaceae</taxon>
        <taxon>Crotonoideae</taxon>
        <taxon>Jatropheae</taxon>
        <taxon>Jatropha</taxon>
    </lineage>
</organism>
<reference evidence="1 2" key="1">
    <citation type="journal article" date="2014" name="PLoS ONE">
        <title>Global Analysis of Gene Expression Profiles in Physic Nut (Jatropha curcas L.) Seedlings Exposed to Salt Stress.</title>
        <authorList>
            <person name="Zhang L."/>
            <person name="Zhang C."/>
            <person name="Wu P."/>
            <person name="Chen Y."/>
            <person name="Li M."/>
            <person name="Jiang H."/>
            <person name="Wu G."/>
        </authorList>
    </citation>
    <scope>NUCLEOTIDE SEQUENCE [LARGE SCALE GENOMIC DNA]</scope>
    <source>
        <strain evidence="2">cv. GZQX0401</strain>
        <tissue evidence="1">Young leaves</tissue>
    </source>
</reference>
<protein>
    <submittedName>
        <fullName evidence="1">Uncharacterized protein</fullName>
    </submittedName>
</protein>
<accession>A0A067KAV8</accession>
<dbReference type="Proteomes" id="UP000027138">
    <property type="component" value="Unassembled WGS sequence"/>
</dbReference>
<keyword evidence="2" id="KW-1185">Reference proteome</keyword>